<dbReference type="Proteomes" id="UP000755585">
    <property type="component" value="Unassembled WGS sequence"/>
</dbReference>
<reference evidence="1 2" key="1">
    <citation type="submission" date="2021-03" db="EMBL/GenBank/DDBJ databases">
        <title>Sequencing the genomes of 1000 actinobacteria strains.</title>
        <authorList>
            <person name="Klenk H.-P."/>
        </authorList>
    </citation>
    <scope>NUCLEOTIDE SEQUENCE [LARGE SCALE GENOMIC DNA]</scope>
    <source>
        <strain evidence="1 2">DSM 18824</strain>
    </source>
</reference>
<dbReference type="RefSeq" id="WP_209697171.1">
    <property type="nucleotide sequence ID" value="NZ_BAAAVU010000033.1"/>
</dbReference>
<protein>
    <recommendedName>
        <fullName evidence="3">Secreted protein</fullName>
    </recommendedName>
</protein>
<proteinExistence type="predicted"/>
<dbReference type="EMBL" id="JAGINT010000002">
    <property type="protein sequence ID" value="MBP2354353.1"/>
    <property type="molecule type" value="Genomic_DNA"/>
</dbReference>
<evidence type="ECO:0000313" key="1">
    <source>
        <dbReference type="EMBL" id="MBP2354353.1"/>
    </source>
</evidence>
<evidence type="ECO:0000313" key="2">
    <source>
        <dbReference type="Proteomes" id="UP000755585"/>
    </source>
</evidence>
<evidence type="ECO:0008006" key="3">
    <source>
        <dbReference type="Google" id="ProtNLM"/>
    </source>
</evidence>
<name>A0ABS4URV0_9ACTN</name>
<organism evidence="1 2">
    <name type="scientific">Kribbella aluminosa</name>
    <dbReference type="NCBI Taxonomy" id="416017"/>
    <lineage>
        <taxon>Bacteria</taxon>
        <taxon>Bacillati</taxon>
        <taxon>Actinomycetota</taxon>
        <taxon>Actinomycetes</taxon>
        <taxon>Propionibacteriales</taxon>
        <taxon>Kribbellaceae</taxon>
        <taxon>Kribbella</taxon>
    </lineage>
</organism>
<sequence length="102" mass="10910">MPYPVLRFVPCPVLRFVPYPVLYFLPCSVPCSGAVLRAVVRAVRRAVIRASTLYAWRSGRSWGARCTGDGAGERDVRSTIVVAHMIAADFASGSRTGGPVGG</sequence>
<keyword evidence="2" id="KW-1185">Reference proteome</keyword>
<gene>
    <name evidence="1" type="ORF">JOF29_005463</name>
</gene>
<comment type="caution">
    <text evidence="1">The sequence shown here is derived from an EMBL/GenBank/DDBJ whole genome shotgun (WGS) entry which is preliminary data.</text>
</comment>
<accession>A0ABS4URV0</accession>